<dbReference type="PANTHER" id="PTHR10009">
    <property type="entry name" value="PROTEIN YELLOW-RELATED"/>
    <property type="match status" value="1"/>
</dbReference>
<comment type="caution">
    <text evidence="4">The sequence shown here is derived from an EMBL/GenBank/DDBJ whole genome shotgun (WGS) entry which is preliminary data.</text>
</comment>
<keyword evidence="3" id="KW-0732">Signal</keyword>
<evidence type="ECO:0000313" key="5">
    <source>
        <dbReference type="Proteomes" id="UP001244640"/>
    </source>
</evidence>
<dbReference type="Pfam" id="PF03022">
    <property type="entry name" value="MRJP"/>
    <property type="match status" value="1"/>
</dbReference>
<keyword evidence="2" id="KW-0964">Secreted</keyword>
<dbReference type="RefSeq" id="WP_307186979.1">
    <property type="nucleotide sequence ID" value="NZ_JAUTBA010000001.1"/>
</dbReference>
<dbReference type="Proteomes" id="UP001244640">
    <property type="component" value="Unassembled WGS sequence"/>
</dbReference>
<evidence type="ECO:0000256" key="3">
    <source>
        <dbReference type="SAM" id="SignalP"/>
    </source>
</evidence>
<comment type="subcellular location">
    <subcellularLocation>
        <location evidence="1">Secreted</location>
    </subcellularLocation>
</comment>
<dbReference type="Gene3D" id="2.120.10.30">
    <property type="entry name" value="TolB, C-terminal domain"/>
    <property type="match status" value="1"/>
</dbReference>
<dbReference type="SUPFAM" id="SSF63829">
    <property type="entry name" value="Calcium-dependent phosphotriesterase"/>
    <property type="match status" value="1"/>
</dbReference>
<reference evidence="4 5" key="1">
    <citation type="submission" date="2023-07" db="EMBL/GenBank/DDBJ databases">
        <title>Functional and genomic diversity of the sorghum phyllosphere microbiome.</title>
        <authorList>
            <person name="Shade A."/>
        </authorList>
    </citation>
    <scope>NUCLEOTIDE SEQUENCE [LARGE SCALE GENOMIC DNA]</scope>
    <source>
        <strain evidence="4 5">SORGH_AS_0892</strain>
    </source>
</reference>
<evidence type="ECO:0000256" key="2">
    <source>
        <dbReference type="ARBA" id="ARBA00022525"/>
    </source>
</evidence>
<dbReference type="InterPro" id="IPR017996">
    <property type="entry name" value="MRJP/yellow-related"/>
</dbReference>
<evidence type="ECO:0000256" key="1">
    <source>
        <dbReference type="ARBA" id="ARBA00004613"/>
    </source>
</evidence>
<accession>A0ABU0U9H7</accession>
<dbReference type="EMBL" id="JAUTBA010000001">
    <property type="protein sequence ID" value="MDQ1151509.1"/>
    <property type="molecule type" value="Genomic_DNA"/>
</dbReference>
<proteinExistence type="predicted"/>
<organism evidence="4 5">
    <name type="scientific">Sphingobacterium zeae</name>
    <dbReference type="NCBI Taxonomy" id="1776859"/>
    <lineage>
        <taxon>Bacteria</taxon>
        <taxon>Pseudomonadati</taxon>
        <taxon>Bacteroidota</taxon>
        <taxon>Sphingobacteriia</taxon>
        <taxon>Sphingobacteriales</taxon>
        <taxon>Sphingobacteriaceae</taxon>
        <taxon>Sphingobacterium</taxon>
    </lineage>
</organism>
<feature type="signal peptide" evidence="3">
    <location>
        <begin position="1"/>
        <end position="21"/>
    </location>
</feature>
<sequence length="372" mass="42241">MRKRLLFSFLFFHIFFLNMMAQVNNSTSPQLEVAVDLGPFRPIGVSVTSSNRLFVSFPKQTKNFQYALTEIIDGKPVPYPDIEWNKTGIENTHFVNVQDIFVDAQDNLWVLDSKPSSAGSIFGDDEKPAQGQFKLLKIDTKKDQIERIYSFDDLDKTKLGLNDMRIDGKKNLAYLSDPSQAAIIVLDLKTGKSRKALAGSRFTLADPEVVLSYDGNDMRNENGKPFSSNVNGIALSHDFKYLYFKPINQTHLYCIATEFLADSTLTKQELEAKVEDKGEVGITHGLLADINGNIYLTSSIDYSIKYLSPDGKLHTLVRDHRILWPDSMGIGEDGYLYFSCAQLFKDPQWNKRIDKVELPYYVFKVKLPKSEK</sequence>
<name>A0ABU0U9H7_9SPHI</name>
<dbReference type="InterPro" id="IPR011042">
    <property type="entry name" value="6-blade_b-propeller_TolB-like"/>
</dbReference>
<feature type="chain" id="PRO_5045409791" evidence="3">
    <location>
        <begin position="22"/>
        <end position="372"/>
    </location>
</feature>
<evidence type="ECO:0000313" key="4">
    <source>
        <dbReference type="EMBL" id="MDQ1151509.1"/>
    </source>
</evidence>
<keyword evidence="5" id="KW-1185">Reference proteome</keyword>
<gene>
    <name evidence="4" type="ORF">QE382_003493</name>
</gene>
<dbReference type="PANTHER" id="PTHR10009:SF18">
    <property type="entry name" value="PROTEIN YELLOW-LIKE PROTEIN"/>
    <property type="match status" value="1"/>
</dbReference>
<protein>
    <submittedName>
        <fullName evidence="4">Sugar lactone lactonase YvrE</fullName>
    </submittedName>
</protein>